<dbReference type="GO" id="GO:0005615">
    <property type="term" value="C:extracellular space"/>
    <property type="evidence" value="ECO:0007669"/>
    <property type="project" value="TreeGrafter"/>
</dbReference>
<evidence type="ECO:0000313" key="7">
    <source>
        <dbReference type="Proteomes" id="UP000051574"/>
    </source>
</evidence>
<dbReference type="OrthoDB" id="8183961at2759"/>
<protein>
    <recommendedName>
        <fullName evidence="5">Lipase domain-containing protein</fullName>
    </recommendedName>
</protein>
<keyword evidence="7" id="KW-1185">Reference proteome</keyword>
<comment type="similarity">
    <text evidence="2 4">Belongs to the AB hydrolase superfamily. Lipase family.</text>
</comment>
<dbReference type="Gene3D" id="3.40.50.1820">
    <property type="entry name" value="alpha/beta hydrolase"/>
    <property type="match status" value="1"/>
</dbReference>
<dbReference type="InterPro" id="IPR029058">
    <property type="entry name" value="AB_hydrolase_fold"/>
</dbReference>
<comment type="caution">
    <text evidence="6">The sequence shown here is derived from an EMBL/GenBank/DDBJ whole genome shotgun (WGS) entry which is preliminary data.</text>
</comment>
<dbReference type="SUPFAM" id="SSF53474">
    <property type="entry name" value="alpha/beta-Hydrolases"/>
    <property type="match status" value="1"/>
</dbReference>
<dbReference type="EMBL" id="LJIG01000941">
    <property type="protein sequence ID" value="KRT85999.1"/>
    <property type="molecule type" value="Genomic_DNA"/>
</dbReference>
<comment type="subcellular location">
    <subcellularLocation>
        <location evidence="1">Secreted</location>
    </subcellularLocation>
</comment>
<dbReference type="Proteomes" id="UP000051574">
    <property type="component" value="Unassembled WGS sequence"/>
</dbReference>
<dbReference type="GO" id="GO:0016298">
    <property type="term" value="F:lipase activity"/>
    <property type="evidence" value="ECO:0007669"/>
    <property type="project" value="InterPro"/>
</dbReference>
<dbReference type="AlphaFoldDB" id="A0A0T6BFB5"/>
<evidence type="ECO:0000256" key="1">
    <source>
        <dbReference type="ARBA" id="ARBA00004613"/>
    </source>
</evidence>
<accession>A0A0T6BFB5</accession>
<gene>
    <name evidence="6" type="ORF">AMK59_1858</name>
</gene>
<dbReference type="GO" id="GO:0017171">
    <property type="term" value="F:serine hydrolase activity"/>
    <property type="evidence" value="ECO:0007669"/>
    <property type="project" value="TreeGrafter"/>
</dbReference>
<reference evidence="6 7" key="1">
    <citation type="submission" date="2015-09" db="EMBL/GenBank/DDBJ databases">
        <title>Draft genome of the scarab beetle Oryctes borbonicus.</title>
        <authorList>
            <person name="Meyer J.M."/>
            <person name="Markov G.V."/>
            <person name="Baskaran P."/>
            <person name="Herrmann M."/>
            <person name="Sommer R.J."/>
            <person name="Roedelsperger C."/>
        </authorList>
    </citation>
    <scope>NUCLEOTIDE SEQUENCE [LARGE SCALE GENOMIC DNA]</scope>
    <source>
        <strain evidence="6">OB123</strain>
        <tissue evidence="6">Whole animal</tissue>
    </source>
</reference>
<dbReference type="PANTHER" id="PTHR11610">
    <property type="entry name" value="LIPASE"/>
    <property type="match status" value="1"/>
</dbReference>
<evidence type="ECO:0000313" key="6">
    <source>
        <dbReference type="EMBL" id="KRT85999.1"/>
    </source>
</evidence>
<name>A0A0T6BFB5_9SCAR</name>
<dbReference type="Pfam" id="PF00151">
    <property type="entry name" value="Lipase"/>
    <property type="match status" value="1"/>
</dbReference>
<dbReference type="PANTHER" id="PTHR11610:SF36">
    <property type="entry name" value="LIPASE MEMBER H-A-LIKE PROTEIN"/>
    <property type="match status" value="1"/>
</dbReference>
<dbReference type="InterPro" id="IPR000734">
    <property type="entry name" value="TAG_lipase"/>
</dbReference>
<dbReference type="InterPro" id="IPR013818">
    <property type="entry name" value="Lipase"/>
</dbReference>
<keyword evidence="3" id="KW-0964">Secreted</keyword>
<proteinExistence type="inferred from homology"/>
<evidence type="ECO:0000256" key="3">
    <source>
        <dbReference type="ARBA" id="ARBA00022525"/>
    </source>
</evidence>
<organism evidence="6 7">
    <name type="scientific">Oryctes borbonicus</name>
    <dbReference type="NCBI Taxonomy" id="1629725"/>
    <lineage>
        <taxon>Eukaryota</taxon>
        <taxon>Metazoa</taxon>
        <taxon>Ecdysozoa</taxon>
        <taxon>Arthropoda</taxon>
        <taxon>Hexapoda</taxon>
        <taxon>Insecta</taxon>
        <taxon>Pterygota</taxon>
        <taxon>Neoptera</taxon>
        <taxon>Endopterygota</taxon>
        <taxon>Coleoptera</taxon>
        <taxon>Polyphaga</taxon>
        <taxon>Scarabaeiformia</taxon>
        <taxon>Scarabaeidae</taxon>
        <taxon>Dynastinae</taxon>
        <taxon>Oryctes</taxon>
    </lineage>
</organism>
<evidence type="ECO:0000256" key="2">
    <source>
        <dbReference type="ARBA" id="ARBA00010701"/>
    </source>
</evidence>
<feature type="domain" description="Lipase" evidence="5">
    <location>
        <begin position="7"/>
        <end position="182"/>
    </location>
</feature>
<dbReference type="GO" id="GO:0016042">
    <property type="term" value="P:lipid catabolic process"/>
    <property type="evidence" value="ECO:0007669"/>
    <property type="project" value="TreeGrafter"/>
</dbReference>
<evidence type="ECO:0000256" key="4">
    <source>
        <dbReference type="RuleBase" id="RU004262"/>
    </source>
</evidence>
<sequence length="225" mass="24863">MTILRNAYLSRGDHNVFTIDWRPLAAFPCYLSSLSNTRLVGQCAAQFYAYIMDLGGNAEKTTCVGHSLGAHICGMISNHLTERQHRIVGLDPARPLVSQFGSRQFRLSREDAYQVQVIHTNAGFLGEINRIGHVDFCVNGGRFQPGCKGHKLKRARCSHFQSVCYFAATVRNVSLQASPCTSECPKTNSWGYLPGRSVSMGHGTPFTAKGTYCIKHVVDTDCPFN</sequence>
<evidence type="ECO:0000259" key="5">
    <source>
        <dbReference type="Pfam" id="PF00151"/>
    </source>
</evidence>